<protein>
    <submittedName>
        <fullName evidence="2">Baseplate protein</fullName>
    </submittedName>
</protein>
<organism evidence="2 3">
    <name type="scientific">Klebsiella oxytoca</name>
    <dbReference type="NCBI Taxonomy" id="571"/>
    <lineage>
        <taxon>Bacteria</taxon>
        <taxon>Pseudomonadati</taxon>
        <taxon>Pseudomonadota</taxon>
        <taxon>Gammaproteobacteria</taxon>
        <taxon>Enterobacterales</taxon>
        <taxon>Enterobacteriaceae</taxon>
        <taxon>Klebsiella/Raoultella group</taxon>
        <taxon>Klebsiella</taxon>
    </lineage>
</organism>
<reference evidence="2" key="2">
    <citation type="submission" date="2020-11" db="EMBL/GenBank/DDBJ databases">
        <authorList>
            <consortium name="NCBI Pathogen Detection Project"/>
        </authorList>
    </citation>
    <scope>NUCLEOTIDE SEQUENCE</scope>
    <source>
        <strain evidence="2">R404</strain>
    </source>
</reference>
<dbReference type="AlphaFoldDB" id="A0AAN5RG37"/>
<reference evidence="2" key="1">
    <citation type="journal article" date="2018" name="Genome Biol.">
        <title>SKESA: strategic k-mer extension for scrupulous assemblies.</title>
        <authorList>
            <person name="Souvorov A."/>
            <person name="Agarwala R."/>
            <person name="Lipman D.J."/>
        </authorList>
    </citation>
    <scope>NUCLEOTIDE SEQUENCE</scope>
    <source>
        <strain evidence="2">R404</strain>
    </source>
</reference>
<dbReference type="Gene3D" id="3.10.450.40">
    <property type="match status" value="1"/>
</dbReference>
<dbReference type="EMBL" id="DACSEO010000097">
    <property type="protein sequence ID" value="HAT1684423.1"/>
    <property type="molecule type" value="Genomic_DNA"/>
</dbReference>
<accession>A0AAN5RG37</accession>
<dbReference type="SUPFAM" id="SSF160719">
    <property type="entry name" value="gpW/gp25-like"/>
    <property type="match status" value="1"/>
</dbReference>
<dbReference type="Pfam" id="PF04965">
    <property type="entry name" value="GPW_gp25"/>
    <property type="match status" value="1"/>
</dbReference>
<evidence type="ECO:0000313" key="2">
    <source>
        <dbReference type="EMBL" id="HAT1684423.1"/>
    </source>
</evidence>
<evidence type="ECO:0000313" key="3">
    <source>
        <dbReference type="Proteomes" id="UP000856143"/>
    </source>
</evidence>
<comment type="caution">
    <text evidence="2">The sequence shown here is derived from an EMBL/GenBank/DDBJ whole genome shotgun (WGS) entry which is preliminary data.</text>
</comment>
<dbReference type="Proteomes" id="UP000856143">
    <property type="component" value="Unassembled WGS sequence"/>
</dbReference>
<sequence>MNTTTSASHIWWQPALGHEGRVTGAEDIAQSIRIILSTPKGTDPLRPEFGSNLSLYLDWPVNRARPYVIREAVDALRQWEKRCEVVRVEPVTDGEHMTLRVRWRVAGGAETSTEVVWRQS</sequence>
<evidence type="ECO:0000259" key="1">
    <source>
        <dbReference type="Pfam" id="PF04965"/>
    </source>
</evidence>
<feature type="domain" description="IraD/Gp25-like" evidence="1">
    <location>
        <begin position="24"/>
        <end position="102"/>
    </location>
</feature>
<gene>
    <name evidence="2" type="ORF">I8Y21_005208</name>
</gene>
<dbReference type="InterPro" id="IPR007048">
    <property type="entry name" value="IraD/Gp25-like"/>
</dbReference>
<proteinExistence type="predicted"/>
<name>A0AAN5RG37_KLEOX</name>